<dbReference type="AlphaFoldDB" id="A0A837D8V0"/>
<evidence type="ECO:0000313" key="1">
    <source>
        <dbReference type="EMBL" id="KHF44243.1"/>
    </source>
</evidence>
<name>A0A837D8V0_9PSEU</name>
<dbReference type="EMBL" id="JRZE01000003">
    <property type="protein sequence ID" value="KHF44243.1"/>
    <property type="molecule type" value="Genomic_DNA"/>
</dbReference>
<gene>
    <name evidence="1" type="ORF">MINT15_11250</name>
</gene>
<comment type="caution">
    <text evidence="1">The sequence shown here is derived from an EMBL/GenBank/DDBJ whole genome shotgun (WGS) entry which is preliminary data.</text>
</comment>
<protein>
    <submittedName>
        <fullName evidence="1">Uncharacterized protein</fullName>
    </submittedName>
</protein>
<evidence type="ECO:0000313" key="2">
    <source>
        <dbReference type="Proteomes" id="UP000030848"/>
    </source>
</evidence>
<reference evidence="1 2" key="1">
    <citation type="submission" date="2014-10" db="EMBL/GenBank/DDBJ databases">
        <title>Genome sequence of Micropolyspora internatus JCM3315.</title>
        <authorList>
            <person name="Shin S.-K."/>
            <person name="Yi H."/>
        </authorList>
    </citation>
    <scope>NUCLEOTIDE SEQUENCE [LARGE SCALE GENOMIC DNA]</scope>
    <source>
        <strain evidence="1 2">JCM 3315</strain>
    </source>
</reference>
<proteinExistence type="predicted"/>
<organism evidence="1 2">
    <name type="scientific">Saccharomonospora viridis</name>
    <dbReference type="NCBI Taxonomy" id="1852"/>
    <lineage>
        <taxon>Bacteria</taxon>
        <taxon>Bacillati</taxon>
        <taxon>Actinomycetota</taxon>
        <taxon>Actinomycetes</taxon>
        <taxon>Pseudonocardiales</taxon>
        <taxon>Pseudonocardiaceae</taxon>
        <taxon>Saccharomonospora</taxon>
    </lineage>
</organism>
<accession>A0A837D8V0</accession>
<sequence length="107" mass="11692">MVTAEDSDKSRSDDCPLCGGSGVLSWEQPHFGVLRTIEMPCPAGCGEHWKHPLAERDRVVAEAAESDDPIAPREGNVAAANRIGADFIREALRHWGFYPPDCDSSKK</sequence>
<dbReference type="Proteomes" id="UP000030848">
    <property type="component" value="Unassembled WGS sequence"/>
</dbReference>